<evidence type="ECO:0000259" key="5">
    <source>
        <dbReference type="Pfam" id="PF13458"/>
    </source>
</evidence>
<keyword evidence="7" id="KW-1185">Reference proteome</keyword>
<proteinExistence type="inferred from homology"/>
<dbReference type="OrthoDB" id="7235949at2"/>
<feature type="chain" id="PRO_5020608711" evidence="4">
    <location>
        <begin position="30"/>
        <end position="402"/>
    </location>
</feature>
<keyword evidence="2 4" id="KW-0732">Signal</keyword>
<dbReference type="InterPro" id="IPR006311">
    <property type="entry name" value="TAT_signal"/>
</dbReference>
<dbReference type="EMBL" id="CP039964">
    <property type="protein sequence ID" value="QCO55992.1"/>
    <property type="molecule type" value="Genomic_DNA"/>
</dbReference>
<dbReference type="InterPro" id="IPR051010">
    <property type="entry name" value="BCAA_transport"/>
</dbReference>
<dbReference type="SUPFAM" id="SSF53822">
    <property type="entry name" value="Periplasmic binding protein-like I"/>
    <property type="match status" value="1"/>
</dbReference>
<dbReference type="Gene3D" id="3.40.50.2300">
    <property type="match status" value="2"/>
</dbReference>
<comment type="similarity">
    <text evidence="1">Belongs to the leucine-binding protein family.</text>
</comment>
<dbReference type="CDD" id="cd20378">
    <property type="entry name" value="PBP1_SBP-like"/>
    <property type="match status" value="1"/>
</dbReference>
<keyword evidence="3" id="KW-0029">Amino-acid transport</keyword>
<keyword evidence="3" id="KW-0813">Transport</keyword>
<name>A0A4P8EGX8_9RHOB</name>
<dbReference type="PROSITE" id="PS51318">
    <property type="entry name" value="TAT"/>
    <property type="match status" value="1"/>
</dbReference>
<dbReference type="AlphaFoldDB" id="A0A4P8EGX8"/>
<evidence type="ECO:0000256" key="2">
    <source>
        <dbReference type="ARBA" id="ARBA00022729"/>
    </source>
</evidence>
<dbReference type="Pfam" id="PF13458">
    <property type="entry name" value="Peripla_BP_6"/>
    <property type="match status" value="1"/>
</dbReference>
<accession>A0A4P8EGX8</accession>
<evidence type="ECO:0000256" key="4">
    <source>
        <dbReference type="SAM" id="SignalP"/>
    </source>
</evidence>
<dbReference type="KEGG" id="pseb:EOK75_09710"/>
<dbReference type="GO" id="GO:0006865">
    <property type="term" value="P:amino acid transport"/>
    <property type="evidence" value="ECO:0007669"/>
    <property type="project" value="UniProtKB-KW"/>
</dbReference>
<evidence type="ECO:0000256" key="1">
    <source>
        <dbReference type="ARBA" id="ARBA00010062"/>
    </source>
</evidence>
<dbReference type="InterPro" id="IPR019546">
    <property type="entry name" value="TAT_signal_bac_arc"/>
</dbReference>
<feature type="signal peptide" evidence="4">
    <location>
        <begin position="1"/>
        <end position="29"/>
    </location>
</feature>
<dbReference type="InterPro" id="IPR028082">
    <property type="entry name" value="Peripla_BP_I"/>
</dbReference>
<sequence length="402" mass="42246">MTSRRNFLRYTAALGATTALPGIIGRASAATGAMTVGIPVPISGAFAANGKFASMGAIIAAEEAAENLGIDISTLDMDTEGKPATAVRRVQDGIAQDGVKLFAGGILSSESLAMGKEIERGGGVFMTTAGADEITGSDCNSATFRWSVPTFGAIEQTLRPIIDAIPDAKRWYTITPQYVFGEGLLSATTNLLAEKGLEHVGNSYHSLVEKEFSGYITNAIAAKPDVLLLLNFGSQSSDTLRQAISFGLKERMTIVIAWASGLEQFEGLGADVCEGVYFGAQYWHSVDAPLNNALRAKVREKYGANPNYSLAGSYICTKLLLDAAAKAGTTDGPAVAAALSGMAYDGLTGPETIRAEDHQVMKDYYLLKGKAKADMQDEDDYAEVVSAGQSFLSPADSGCKLG</sequence>
<dbReference type="PANTHER" id="PTHR30483:SF6">
    <property type="entry name" value="PERIPLASMIC BINDING PROTEIN OF ABC TRANSPORTER FOR NATURAL AMINO ACIDS"/>
    <property type="match status" value="1"/>
</dbReference>
<dbReference type="InterPro" id="IPR028081">
    <property type="entry name" value="Leu-bd"/>
</dbReference>
<dbReference type="Pfam" id="PF10518">
    <property type="entry name" value="TAT_signal"/>
    <property type="match status" value="1"/>
</dbReference>
<organism evidence="6 7">
    <name type="scientific">Pseudorhodobacter turbinis</name>
    <dbReference type="NCBI Taxonomy" id="2500533"/>
    <lineage>
        <taxon>Bacteria</taxon>
        <taxon>Pseudomonadati</taxon>
        <taxon>Pseudomonadota</taxon>
        <taxon>Alphaproteobacteria</taxon>
        <taxon>Rhodobacterales</taxon>
        <taxon>Paracoccaceae</taxon>
        <taxon>Pseudorhodobacter</taxon>
    </lineage>
</organism>
<evidence type="ECO:0000256" key="3">
    <source>
        <dbReference type="ARBA" id="ARBA00022970"/>
    </source>
</evidence>
<dbReference type="Proteomes" id="UP000298631">
    <property type="component" value="Chromosome"/>
</dbReference>
<dbReference type="RefSeq" id="WP_137193779.1">
    <property type="nucleotide sequence ID" value="NZ_CP039964.1"/>
</dbReference>
<protein>
    <submittedName>
        <fullName evidence="6">Branched-chain amino acid ABC transporter substrate-binding protein</fullName>
    </submittedName>
</protein>
<reference evidence="6 7" key="1">
    <citation type="submission" date="2019-05" db="EMBL/GenBank/DDBJ databases">
        <title>Pseudorhodobacter turbinis sp. nov., isolated from the gut of the Korean turban shell.</title>
        <authorList>
            <person name="Jeong Y.-S."/>
            <person name="Kang W.-R."/>
            <person name="Bae J.-W."/>
        </authorList>
    </citation>
    <scope>NUCLEOTIDE SEQUENCE [LARGE SCALE GENOMIC DNA]</scope>
    <source>
        <strain evidence="6 7">S12M18</strain>
    </source>
</reference>
<gene>
    <name evidence="6" type="ORF">EOK75_09710</name>
</gene>
<dbReference type="PANTHER" id="PTHR30483">
    <property type="entry name" value="LEUCINE-SPECIFIC-BINDING PROTEIN"/>
    <property type="match status" value="1"/>
</dbReference>
<evidence type="ECO:0000313" key="7">
    <source>
        <dbReference type="Proteomes" id="UP000298631"/>
    </source>
</evidence>
<feature type="domain" description="Leucine-binding protein" evidence="5">
    <location>
        <begin position="35"/>
        <end position="371"/>
    </location>
</feature>
<evidence type="ECO:0000313" key="6">
    <source>
        <dbReference type="EMBL" id="QCO55992.1"/>
    </source>
</evidence>